<keyword evidence="1" id="KW-0812">Transmembrane</keyword>
<dbReference type="EMBL" id="KV448251">
    <property type="protein sequence ID" value="OAX39402.1"/>
    <property type="molecule type" value="Genomic_DNA"/>
</dbReference>
<dbReference type="STRING" id="1314800.A0A1B7N3J7"/>
<dbReference type="OrthoDB" id="435607at2759"/>
<dbReference type="InParanoid" id="A0A1B7N3J7"/>
<dbReference type="Proteomes" id="UP000092154">
    <property type="component" value="Unassembled WGS sequence"/>
</dbReference>
<organism evidence="2 3">
    <name type="scientific">Rhizopogon vinicolor AM-OR11-026</name>
    <dbReference type="NCBI Taxonomy" id="1314800"/>
    <lineage>
        <taxon>Eukaryota</taxon>
        <taxon>Fungi</taxon>
        <taxon>Dikarya</taxon>
        <taxon>Basidiomycota</taxon>
        <taxon>Agaricomycotina</taxon>
        <taxon>Agaricomycetes</taxon>
        <taxon>Agaricomycetidae</taxon>
        <taxon>Boletales</taxon>
        <taxon>Suillineae</taxon>
        <taxon>Rhizopogonaceae</taxon>
        <taxon>Rhizopogon</taxon>
    </lineage>
</organism>
<keyword evidence="1" id="KW-0472">Membrane</keyword>
<keyword evidence="3" id="KW-1185">Reference proteome</keyword>
<name>A0A1B7N3J7_9AGAM</name>
<dbReference type="AlphaFoldDB" id="A0A1B7N3J7"/>
<feature type="transmembrane region" description="Helical" evidence="1">
    <location>
        <begin position="87"/>
        <end position="106"/>
    </location>
</feature>
<protein>
    <recommendedName>
        <fullName evidence="4">Auxin efflux carrier</fullName>
    </recommendedName>
</protein>
<keyword evidence="1" id="KW-1133">Transmembrane helix</keyword>
<feature type="transmembrane region" description="Helical" evidence="1">
    <location>
        <begin position="55"/>
        <end position="75"/>
    </location>
</feature>
<dbReference type="PANTHER" id="PTHR31274:SF1">
    <property type="entry name" value="AGL149CP"/>
    <property type="match status" value="1"/>
</dbReference>
<gene>
    <name evidence="2" type="ORF">K503DRAFT_799695</name>
</gene>
<dbReference type="PANTHER" id="PTHR31274">
    <property type="entry name" value="PROTEIN ECM3"/>
    <property type="match status" value="1"/>
</dbReference>
<reference evidence="2 3" key="1">
    <citation type="submission" date="2016-06" db="EMBL/GenBank/DDBJ databases">
        <title>Comparative genomics of the ectomycorrhizal sister species Rhizopogon vinicolor and Rhizopogon vesiculosus (Basidiomycota: Boletales) reveals a divergence of the mating type B locus.</title>
        <authorList>
            <consortium name="DOE Joint Genome Institute"/>
            <person name="Mujic A.B."/>
            <person name="Kuo A."/>
            <person name="Tritt A."/>
            <person name="Lipzen A."/>
            <person name="Chen C."/>
            <person name="Johnson J."/>
            <person name="Sharma A."/>
            <person name="Barry K."/>
            <person name="Grigoriev I.V."/>
            <person name="Spatafora J.W."/>
        </authorList>
    </citation>
    <scope>NUCLEOTIDE SEQUENCE [LARGE SCALE GENOMIC DNA]</scope>
    <source>
        <strain evidence="2 3">AM-OR11-026</strain>
    </source>
</reference>
<feature type="transmembrane region" description="Helical" evidence="1">
    <location>
        <begin position="151"/>
        <end position="170"/>
    </location>
</feature>
<dbReference type="InterPro" id="IPR040254">
    <property type="entry name" value="Ecm3-like"/>
</dbReference>
<evidence type="ECO:0008006" key="4">
    <source>
        <dbReference type="Google" id="ProtNLM"/>
    </source>
</evidence>
<evidence type="ECO:0000313" key="3">
    <source>
        <dbReference type="Proteomes" id="UP000092154"/>
    </source>
</evidence>
<proteinExistence type="predicted"/>
<sequence>MVVSITVSKISVVKALFIPDVPGTNIPPAPDGQPPLAFTIDAAAFLGAANCPVELIIFGSAVASIPHGIWISLPLGSIGALTVSKQLIMPALGIFICSGLLGQGSLTLQIKFSDIFVSCLPTAIAQVILIQAACSDTGTAEHLVPFLLPQYIVMLCVMTASMAFTLILLFG</sequence>
<accession>A0A1B7N3J7</accession>
<evidence type="ECO:0000256" key="1">
    <source>
        <dbReference type="SAM" id="Phobius"/>
    </source>
</evidence>
<evidence type="ECO:0000313" key="2">
    <source>
        <dbReference type="EMBL" id="OAX39402.1"/>
    </source>
</evidence>